<organism evidence="3 4">
    <name type="scientific">Schaalia georgiae</name>
    <dbReference type="NCBI Taxonomy" id="52768"/>
    <lineage>
        <taxon>Bacteria</taxon>
        <taxon>Bacillati</taxon>
        <taxon>Actinomycetota</taxon>
        <taxon>Actinomycetes</taxon>
        <taxon>Actinomycetales</taxon>
        <taxon>Actinomycetaceae</taxon>
        <taxon>Schaalia</taxon>
    </lineage>
</organism>
<comment type="caution">
    <text evidence="3">The sequence shown here is derived from an EMBL/GenBank/DDBJ whole genome shotgun (WGS) entry which is preliminary data.</text>
</comment>
<feature type="transmembrane region" description="Helical" evidence="2">
    <location>
        <begin position="199"/>
        <end position="219"/>
    </location>
</feature>
<keyword evidence="2" id="KW-0812">Transmembrane</keyword>
<proteinExistence type="predicted"/>
<dbReference type="AlphaFoldDB" id="A0A929MXD1"/>
<name>A0A929MXD1_9ACTO</name>
<feature type="compositionally biased region" description="Low complexity" evidence="1">
    <location>
        <begin position="1"/>
        <end position="32"/>
    </location>
</feature>
<dbReference type="Pfam" id="PF14256">
    <property type="entry name" value="YwiC"/>
    <property type="match status" value="1"/>
</dbReference>
<evidence type="ECO:0000313" key="4">
    <source>
        <dbReference type="Proteomes" id="UP000718630"/>
    </source>
</evidence>
<keyword evidence="2" id="KW-0472">Membrane</keyword>
<feature type="compositionally biased region" description="Basic residues" evidence="1">
    <location>
        <begin position="34"/>
        <end position="48"/>
    </location>
</feature>
<reference evidence="3" key="1">
    <citation type="submission" date="2020-04" db="EMBL/GenBank/DDBJ databases">
        <title>Deep metagenomics examines the oral microbiome during advanced dental caries in children, revealing novel taxa and co-occurrences with host molecules.</title>
        <authorList>
            <person name="Baker J.L."/>
            <person name="Morton J.T."/>
            <person name="Dinis M."/>
            <person name="Alvarez R."/>
            <person name="Tran N.C."/>
            <person name="Knight R."/>
            <person name="Edlund A."/>
        </authorList>
    </citation>
    <scope>NUCLEOTIDE SEQUENCE</scope>
    <source>
        <strain evidence="3">JCVI_32_bin.64</strain>
    </source>
</reference>
<feature type="region of interest" description="Disordered" evidence="1">
    <location>
        <begin position="1"/>
        <end position="48"/>
    </location>
</feature>
<evidence type="ECO:0000313" key="3">
    <source>
        <dbReference type="EMBL" id="MBF0939266.1"/>
    </source>
</evidence>
<dbReference type="EMBL" id="JABZFZ010000002">
    <property type="protein sequence ID" value="MBF0939266.1"/>
    <property type="molecule type" value="Genomic_DNA"/>
</dbReference>
<feature type="transmembrane region" description="Helical" evidence="2">
    <location>
        <begin position="171"/>
        <end position="193"/>
    </location>
</feature>
<feature type="transmembrane region" description="Helical" evidence="2">
    <location>
        <begin position="141"/>
        <end position="159"/>
    </location>
</feature>
<evidence type="ECO:0000256" key="1">
    <source>
        <dbReference type="SAM" id="MobiDB-lite"/>
    </source>
</evidence>
<gene>
    <name evidence="3" type="ORF">HXK03_00100</name>
</gene>
<evidence type="ECO:0000256" key="2">
    <source>
        <dbReference type="SAM" id="Phobius"/>
    </source>
</evidence>
<dbReference type="Proteomes" id="UP000718630">
    <property type="component" value="Unassembled WGS sequence"/>
</dbReference>
<protein>
    <submittedName>
        <fullName evidence="3">YwiC-like family protein</fullName>
    </submittedName>
</protein>
<feature type="transmembrane region" description="Helical" evidence="2">
    <location>
        <begin position="231"/>
        <end position="249"/>
    </location>
</feature>
<keyword evidence="2" id="KW-1133">Transmembrane helix</keyword>
<feature type="transmembrane region" description="Helical" evidence="2">
    <location>
        <begin position="115"/>
        <end position="135"/>
    </location>
</feature>
<dbReference type="InterPro" id="IPR025576">
    <property type="entry name" value="YwiC"/>
</dbReference>
<accession>A0A929MXD1</accession>
<sequence>MSTSDSAGGPEASSSAPQAASGATRRAAPSGARGRGRGGKGGRRRPSRLRALARDGWIPDQHGAWPMTVLPIVIGAVLGGPTWEHLVLGFAWTTAFACFNAVEHWVKSPKRRKSAIIRAIVASGAVAAASGGAYLAFRPALAGWAVGFVPLVGVALWEVRAGRERSIPARLATIAASSLMLPVAFSVSASGGFPGSVPARVWVAAGVLGAQFAGTVPTVRSMVRGRGDHRWVTGSVLFHALCTAAVAGLAEAGLISAWAVPVWVAMTVRAWAMPAWSKRRARPLPPKIIGPLEFVWVGLLTLARVLP</sequence>